<evidence type="ECO:0000313" key="2">
    <source>
        <dbReference type="Proteomes" id="UP000640614"/>
    </source>
</evidence>
<evidence type="ECO:0000313" key="1">
    <source>
        <dbReference type="EMBL" id="MBE8726518.1"/>
    </source>
</evidence>
<keyword evidence="2" id="KW-1185">Reference proteome</keyword>
<sequence length="280" mass="31390">MSFSLTYSLLFEVTIFHNYFLNNGEEIFAGMNAAAKEKMLQNFNIDSFAVIAPSAQTNTVLKNYKMIFKTTKTGFKVYVKVKETDDTDPFVKIPAALNLQFIISIKEYQFENYTNLDDAANQIFLFSNVKPAAEPDTFQYISKINDTKLISNDYLVSKVTTAALMAALPASQKQDVFGIISLNLQGDAVSGNIITNAGKIVHPNFKIHFDNRKTFWKYINHKASTAIETNAAKPLTRSGFVEIDPLLDFTPPQAADSHYPNPSVKSILKIDGDFYSEIFI</sequence>
<dbReference type="EMBL" id="PRDM01000003">
    <property type="protein sequence ID" value="MBE8726518.1"/>
    <property type="molecule type" value="Genomic_DNA"/>
</dbReference>
<dbReference type="Proteomes" id="UP000640614">
    <property type="component" value="Unassembled WGS sequence"/>
</dbReference>
<name>A0ABR9TMF7_9FLAO</name>
<accession>A0ABR9TMF7</accession>
<proteinExistence type="predicted"/>
<protein>
    <submittedName>
        <fullName evidence="1">Uncharacterized protein</fullName>
    </submittedName>
</protein>
<organism evidence="1 2">
    <name type="scientific">Flavobacterium hungaricum</name>
    <dbReference type="NCBI Taxonomy" id="2082725"/>
    <lineage>
        <taxon>Bacteria</taxon>
        <taxon>Pseudomonadati</taxon>
        <taxon>Bacteroidota</taxon>
        <taxon>Flavobacteriia</taxon>
        <taxon>Flavobacteriales</taxon>
        <taxon>Flavobacteriaceae</taxon>
        <taxon>Flavobacterium</taxon>
    </lineage>
</organism>
<reference evidence="1 2" key="1">
    <citation type="submission" date="2018-07" db="EMBL/GenBank/DDBJ databases">
        <title>Genome assembly of strain KB82.</title>
        <authorList>
            <person name="Kukolya J."/>
            <person name="Horvath B."/>
            <person name="Nagy I."/>
            <person name="Toth A."/>
        </authorList>
    </citation>
    <scope>NUCLEOTIDE SEQUENCE [LARGE SCALE GENOMIC DNA]</scope>
    <source>
        <strain evidence="1 2">Kb82</strain>
    </source>
</reference>
<gene>
    <name evidence="1" type="ORF">C4F50_16475</name>
</gene>
<dbReference type="RefSeq" id="WP_194139695.1">
    <property type="nucleotide sequence ID" value="NZ_PRDM01000003.1"/>
</dbReference>
<comment type="caution">
    <text evidence="1">The sequence shown here is derived from an EMBL/GenBank/DDBJ whole genome shotgun (WGS) entry which is preliminary data.</text>
</comment>